<comment type="caution">
    <text evidence="3">The sequence shown here is derived from an EMBL/GenBank/DDBJ whole genome shotgun (WGS) entry which is preliminary data.</text>
</comment>
<feature type="region of interest" description="Disordered" evidence="1">
    <location>
        <begin position="1"/>
        <end position="29"/>
    </location>
</feature>
<accession>A0A438EHC5</accession>
<dbReference type="AlphaFoldDB" id="A0A438EHC5"/>
<gene>
    <name evidence="3" type="ORF">CK203_070090</name>
</gene>
<sequence length="293" mass="33340">MRESESEHASDGDEGESRAKNRGKRKGSSFVVESKVFEVGAKERKGKIQVTIVESKGGVSSWVRLGPASVRFFTEGLIQCIRDGKEGRWERGWKGKGRSYSLVREANRAGCFLRLGVTDMEKRRYSICIPKARGEKEEWASMVESLQNMAFWFDKKENKQEERATSRSYVEVAKEPRSRDSTRVRVEVKEEEIRRNLSRLEHCLVGKWNPSSKREEDLERLRWSVASAWGLKGKLGLARLGKGRVLLEFEFVEEARNVLASEKRSMGGLQMGLEQWSPKSGCSTEEKLGSKLG</sequence>
<dbReference type="EMBL" id="QGNW01001287">
    <property type="protein sequence ID" value="RVW47123.1"/>
    <property type="molecule type" value="Genomic_DNA"/>
</dbReference>
<feature type="domain" description="DUF4283" evidence="2">
    <location>
        <begin position="198"/>
        <end position="283"/>
    </location>
</feature>
<proteinExistence type="predicted"/>
<dbReference type="Pfam" id="PF14111">
    <property type="entry name" value="DUF4283"/>
    <property type="match status" value="1"/>
</dbReference>
<organism evidence="3 4">
    <name type="scientific">Vitis vinifera</name>
    <name type="common">Grape</name>
    <dbReference type="NCBI Taxonomy" id="29760"/>
    <lineage>
        <taxon>Eukaryota</taxon>
        <taxon>Viridiplantae</taxon>
        <taxon>Streptophyta</taxon>
        <taxon>Embryophyta</taxon>
        <taxon>Tracheophyta</taxon>
        <taxon>Spermatophyta</taxon>
        <taxon>Magnoliopsida</taxon>
        <taxon>eudicotyledons</taxon>
        <taxon>Gunneridae</taxon>
        <taxon>Pentapetalae</taxon>
        <taxon>rosids</taxon>
        <taxon>Vitales</taxon>
        <taxon>Vitaceae</taxon>
        <taxon>Viteae</taxon>
        <taxon>Vitis</taxon>
    </lineage>
</organism>
<name>A0A438EHC5_VITVI</name>
<evidence type="ECO:0000256" key="1">
    <source>
        <dbReference type="SAM" id="MobiDB-lite"/>
    </source>
</evidence>
<feature type="compositionally biased region" description="Basic and acidic residues" evidence="1">
    <location>
        <begin position="1"/>
        <end position="19"/>
    </location>
</feature>
<evidence type="ECO:0000259" key="2">
    <source>
        <dbReference type="Pfam" id="PF14111"/>
    </source>
</evidence>
<dbReference type="Proteomes" id="UP000288805">
    <property type="component" value="Unassembled WGS sequence"/>
</dbReference>
<feature type="region of interest" description="Disordered" evidence="1">
    <location>
        <begin position="270"/>
        <end position="293"/>
    </location>
</feature>
<protein>
    <recommendedName>
        <fullName evidence="2">DUF4283 domain-containing protein</fullName>
    </recommendedName>
</protein>
<evidence type="ECO:0000313" key="4">
    <source>
        <dbReference type="Proteomes" id="UP000288805"/>
    </source>
</evidence>
<reference evidence="3 4" key="1">
    <citation type="journal article" date="2018" name="PLoS Genet.">
        <title>Population sequencing reveals clonal diversity and ancestral inbreeding in the grapevine cultivar Chardonnay.</title>
        <authorList>
            <person name="Roach M.J."/>
            <person name="Johnson D.L."/>
            <person name="Bohlmann J."/>
            <person name="van Vuuren H.J."/>
            <person name="Jones S.J."/>
            <person name="Pretorius I.S."/>
            <person name="Schmidt S.A."/>
            <person name="Borneman A.R."/>
        </authorList>
    </citation>
    <scope>NUCLEOTIDE SEQUENCE [LARGE SCALE GENOMIC DNA]</scope>
    <source>
        <strain evidence="4">cv. Chardonnay</strain>
        <tissue evidence="3">Leaf</tissue>
    </source>
</reference>
<evidence type="ECO:0000313" key="3">
    <source>
        <dbReference type="EMBL" id="RVW47123.1"/>
    </source>
</evidence>
<feature type="compositionally biased region" description="Basic and acidic residues" evidence="1">
    <location>
        <begin position="284"/>
        <end position="293"/>
    </location>
</feature>
<dbReference type="InterPro" id="IPR025558">
    <property type="entry name" value="DUF4283"/>
</dbReference>